<comment type="similarity">
    <text evidence="1">Belongs to the glycosyl hydrolase 16 family.</text>
</comment>
<reference evidence="4 5" key="1">
    <citation type="submission" date="2015-12" db="EMBL/GenBank/DDBJ databases">
        <title>The genome of Folsomia candida.</title>
        <authorList>
            <person name="Faddeeva A."/>
            <person name="Derks M.F."/>
            <person name="Anvar Y."/>
            <person name="Smit S."/>
            <person name="Van Straalen N."/>
            <person name="Roelofs D."/>
        </authorList>
    </citation>
    <scope>NUCLEOTIDE SEQUENCE [LARGE SCALE GENOMIC DNA]</scope>
    <source>
        <strain evidence="4 5">VU population</strain>
        <tissue evidence="4">Whole body</tissue>
    </source>
</reference>
<dbReference type="EMBL" id="LNIX01000014">
    <property type="protein sequence ID" value="OXA46741.1"/>
    <property type="molecule type" value="Genomic_DNA"/>
</dbReference>
<evidence type="ECO:0000256" key="1">
    <source>
        <dbReference type="ARBA" id="ARBA00006865"/>
    </source>
</evidence>
<dbReference type="OrthoDB" id="4781at2759"/>
<comment type="caution">
    <text evidence="4">The sequence shown here is derived from an EMBL/GenBank/DDBJ whole genome shotgun (WGS) entry which is preliminary data.</text>
</comment>
<keyword evidence="5" id="KW-1185">Reference proteome</keyword>
<dbReference type="Proteomes" id="UP000198287">
    <property type="component" value="Unassembled WGS sequence"/>
</dbReference>
<organism evidence="4 5">
    <name type="scientific">Folsomia candida</name>
    <name type="common">Springtail</name>
    <dbReference type="NCBI Taxonomy" id="158441"/>
    <lineage>
        <taxon>Eukaryota</taxon>
        <taxon>Metazoa</taxon>
        <taxon>Ecdysozoa</taxon>
        <taxon>Arthropoda</taxon>
        <taxon>Hexapoda</taxon>
        <taxon>Collembola</taxon>
        <taxon>Entomobryomorpha</taxon>
        <taxon>Isotomoidea</taxon>
        <taxon>Isotomidae</taxon>
        <taxon>Proisotominae</taxon>
        <taxon>Folsomia</taxon>
    </lineage>
</organism>
<accession>A0A226DPZ7</accession>
<dbReference type="OMA" id="NVWRPTH"/>
<dbReference type="AlphaFoldDB" id="A0A226DPZ7"/>
<dbReference type="Gene3D" id="2.60.120.200">
    <property type="match status" value="1"/>
</dbReference>
<dbReference type="InterPro" id="IPR050546">
    <property type="entry name" value="Glycosyl_Hydrlase_16"/>
</dbReference>
<dbReference type="Pfam" id="PF00722">
    <property type="entry name" value="Glyco_hydro_16"/>
    <property type="match status" value="1"/>
</dbReference>
<feature type="region of interest" description="Disordered" evidence="2">
    <location>
        <begin position="44"/>
        <end position="73"/>
    </location>
</feature>
<dbReference type="InterPro" id="IPR013320">
    <property type="entry name" value="ConA-like_dom_sf"/>
</dbReference>
<evidence type="ECO:0000259" key="3">
    <source>
        <dbReference type="PROSITE" id="PS51762"/>
    </source>
</evidence>
<sequence length="306" mass="35039">MNPNLKNFKDYENGEFQSYSDNPENSYVRDGILFIKPTYNLDKFGGQEPSSRRNRSINVGPRPQNDFSPKEGGSFNPIVSARLNTRRAFAFQYGQLEVRAKVPEGDWIWPAVWLLPQQYRYGEWPVSGEIDLVECRGNRELFNGAGENIGVTQYGSTIHFGMDRATDMWRLANFPRYDDRGFNSRFHTFGMLWTPDEIAFTLDGEVTGVVTPPPGGFWEMGNFSGPSVWSENKMSPFDQPFNIVINVAVGGTFGYFPDNRGPKRKPWNNTSPTALMDFWDARDDWMSTWKGEDSALQVDYVRIWAL</sequence>
<evidence type="ECO:0000313" key="4">
    <source>
        <dbReference type="EMBL" id="OXA46741.1"/>
    </source>
</evidence>
<dbReference type="PROSITE" id="PS51762">
    <property type="entry name" value="GH16_2"/>
    <property type="match status" value="1"/>
</dbReference>
<evidence type="ECO:0000313" key="5">
    <source>
        <dbReference type="Proteomes" id="UP000198287"/>
    </source>
</evidence>
<dbReference type="InterPro" id="IPR000757">
    <property type="entry name" value="Beta-glucanase-like"/>
</dbReference>
<feature type="domain" description="GH16" evidence="3">
    <location>
        <begin position="1"/>
        <end position="306"/>
    </location>
</feature>
<dbReference type="PANTHER" id="PTHR10963">
    <property type="entry name" value="GLYCOSYL HYDROLASE-RELATED"/>
    <property type="match status" value="1"/>
</dbReference>
<dbReference type="STRING" id="158441.A0A226DPZ7"/>
<evidence type="ECO:0000256" key="2">
    <source>
        <dbReference type="SAM" id="MobiDB-lite"/>
    </source>
</evidence>
<proteinExistence type="inferred from homology"/>
<name>A0A226DPZ7_FOLCA</name>
<gene>
    <name evidence="4" type="ORF">Fcan01_18242</name>
</gene>
<dbReference type="PANTHER" id="PTHR10963:SF55">
    <property type="entry name" value="GLYCOSIDE HYDROLASE FAMILY 16 PROTEIN"/>
    <property type="match status" value="1"/>
</dbReference>
<dbReference type="GO" id="GO:0005975">
    <property type="term" value="P:carbohydrate metabolic process"/>
    <property type="evidence" value="ECO:0007669"/>
    <property type="project" value="InterPro"/>
</dbReference>
<dbReference type="SUPFAM" id="SSF49899">
    <property type="entry name" value="Concanavalin A-like lectins/glucanases"/>
    <property type="match status" value="1"/>
</dbReference>
<dbReference type="GO" id="GO:0004553">
    <property type="term" value="F:hydrolase activity, hydrolyzing O-glycosyl compounds"/>
    <property type="evidence" value="ECO:0007669"/>
    <property type="project" value="InterPro"/>
</dbReference>
<protein>
    <submittedName>
        <fullName evidence="4">Beta-1,3-glucan-binding protein</fullName>
    </submittedName>
</protein>